<dbReference type="EMBL" id="CP013243">
    <property type="protein sequence ID" value="APH13375.1"/>
    <property type="molecule type" value="Genomic_DNA"/>
</dbReference>
<keyword evidence="1" id="KW-0175">Coiled coil</keyword>
<proteinExistence type="predicted"/>
<accession>A0A1L3NB80</accession>
<reference evidence="2 3" key="1">
    <citation type="submission" date="2015-11" db="EMBL/GenBank/DDBJ databases">
        <authorList>
            <person name="Hill K.K."/>
            <person name="Shirey T.B."/>
            <person name="Raphael B."/>
            <person name="Daligault H.E."/>
            <person name="Davenport K.W."/>
            <person name="Bruce D.C."/>
            <person name="Foley B.T."/>
            <person name="Johnson S.L."/>
        </authorList>
    </citation>
    <scope>NUCLEOTIDE SEQUENCE [LARGE SCALE GENOMIC DNA]</scope>
    <source>
        <strain evidence="2 3">CDC_1632</strain>
    </source>
</reference>
<dbReference type="InterPro" id="IPR025503">
    <property type="entry name" value="DUF4391"/>
</dbReference>
<protein>
    <recommendedName>
        <fullName evidence="4">DUF4391 domain-containing protein</fullName>
    </recommendedName>
</protein>
<dbReference type="AlphaFoldDB" id="A0A1L3NB80"/>
<dbReference type="RefSeq" id="WP_072585200.1">
    <property type="nucleotide sequence ID" value="NZ_CP013243.1"/>
</dbReference>
<organism evidence="2 3">
    <name type="scientific">Clostridium sporogenes</name>
    <dbReference type="NCBI Taxonomy" id="1509"/>
    <lineage>
        <taxon>Bacteria</taxon>
        <taxon>Bacillati</taxon>
        <taxon>Bacillota</taxon>
        <taxon>Clostridia</taxon>
        <taxon>Eubacteriales</taxon>
        <taxon>Clostridiaceae</taxon>
        <taxon>Clostridium</taxon>
    </lineage>
</organism>
<sequence length="258" mass="30764">MAHRLYEKMNIPQVCEVGNTIFKKIFYENSNMSTKDKDIFTNHIDKILWKYSFKEENLNIKVYKTEESDYEEIALIEVLLKEDKKYKKIAEIIQNNIPYPLIIIFVKEDKILFNGAYKRINKVDISKNTVEDYIYSSWINLSNLKDNEEKFLQSLNIKEFSFANIYKFYCSFVDKINIFNASTITGDFDNLKNKDIEQVNILNKEIENLNLKIEKLRVDLKKEQHFNKRLDINIKIKKIESKRNNLIQKLKAKTEFGV</sequence>
<dbReference type="Proteomes" id="UP000182204">
    <property type="component" value="Chromosome"/>
</dbReference>
<evidence type="ECO:0000256" key="1">
    <source>
        <dbReference type="SAM" id="Coils"/>
    </source>
</evidence>
<dbReference type="Pfam" id="PF14335">
    <property type="entry name" value="DUF4391"/>
    <property type="match status" value="1"/>
</dbReference>
<gene>
    <name evidence="2" type="ORF">NPD5_1401</name>
</gene>
<evidence type="ECO:0000313" key="3">
    <source>
        <dbReference type="Proteomes" id="UP000182204"/>
    </source>
</evidence>
<evidence type="ECO:0000313" key="2">
    <source>
        <dbReference type="EMBL" id="APH13375.1"/>
    </source>
</evidence>
<name>A0A1L3NB80_CLOSG</name>
<evidence type="ECO:0008006" key="4">
    <source>
        <dbReference type="Google" id="ProtNLM"/>
    </source>
</evidence>
<feature type="coiled-coil region" evidence="1">
    <location>
        <begin position="192"/>
        <end position="226"/>
    </location>
</feature>